<dbReference type="InterPro" id="IPR003838">
    <property type="entry name" value="ABC3_permease_C"/>
</dbReference>
<accession>A0A9D1JBG9</accession>
<name>A0A9D1JBG9_9FIRM</name>
<reference evidence="10" key="1">
    <citation type="submission" date="2020-10" db="EMBL/GenBank/DDBJ databases">
        <authorList>
            <person name="Gilroy R."/>
        </authorList>
    </citation>
    <scope>NUCLEOTIDE SEQUENCE</scope>
    <source>
        <strain evidence="10">ChiSjej5B23-6657</strain>
    </source>
</reference>
<dbReference type="GO" id="GO:0005886">
    <property type="term" value="C:plasma membrane"/>
    <property type="evidence" value="ECO:0007669"/>
    <property type="project" value="UniProtKB-SubCell"/>
</dbReference>
<comment type="similarity">
    <text evidence="6">Belongs to the ABC-4 integral membrane protein family.</text>
</comment>
<feature type="domain" description="ABC3 transporter permease C-terminal" evidence="8">
    <location>
        <begin position="311"/>
        <end position="439"/>
    </location>
</feature>
<keyword evidence="2" id="KW-1003">Cell membrane</keyword>
<organism evidence="10 11">
    <name type="scientific">Candidatus Pullilachnospira gallistercoris</name>
    <dbReference type="NCBI Taxonomy" id="2840911"/>
    <lineage>
        <taxon>Bacteria</taxon>
        <taxon>Bacillati</taxon>
        <taxon>Bacillota</taxon>
        <taxon>Clostridia</taxon>
        <taxon>Lachnospirales</taxon>
        <taxon>Lachnospiraceae</taxon>
        <taxon>Lachnospiraceae incertae sedis</taxon>
        <taxon>Candidatus Pullilachnospira</taxon>
    </lineage>
</organism>
<protein>
    <submittedName>
        <fullName evidence="10">ABC transporter permease</fullName>
    </submittedName>
</protein>
<evidence type="ECO:0000256" key="4">
    <source>
        <dbReference type="ARBA" id="ARBA00022989"/>
    </source>
</evidence>
<keyword evidence="5 7" id="KW-0472">Membrane</keyword>
<evidence type="ECO:0000256" key="3">
    <source>
        <dbReference type="ARBA" id="ARBA00022692"/>
    </source>
</evidence>
<feature type="transmembrane region" description="Helical" evidence="7">
    <location>
        <begin position="356"/>
        <end position="383"/>
    </location>
</feature>
<dbReference type="GO" id="GO:0022857">
    <property type="term" value="F:transmembrane transporter activity"/>
    <property type="evidence" value="ECO:0007669"/>
    <property type="project" value="TreeGrafter"/>
</dbReference>
<dbReference type="PANTHER" id="PTHR30572:SF4">
    <property type="entry name" value="ABC TRANSPORTER PERMEASE YTRF"/>
    <property type="match status" value="1"/>
</dbReference>
<evidence type="ECO:0000313" key="10">
    <source>
        <dbReference type="EMBL" id="HIR71328.1"/>
    </source>
</evidence>
<proteinExistence type="inferred from homology"/>
<dbReference type="PANTHER" id="PTHR30572">
    <property type="entry name" value="MEMBRANE COMPONENT OF TRANSPORTER-RELATED"/>
    <property type="match status" value="1"/>
</dbReference>
<feature type="transmembrane region" description="Helical" evidence="7">
    <location>
        <begin position="21"/>
        <end position="45"/>
    </location>
</feature>
<evidence type="ECO:0000256" key="2">
    <source>
        <dbReference type="ARBA" id="ARBA00022475"/>
    </source>
</evidence>
<gene>
    <name evidence="10" type="ORF">IAA55_08610</name>
</gene>
<feature type="transmembrane region" description="Helical" evidence="7">
    <location>
        <begin position="403"/>
        <end position="429"/>
    </location>
</feature>
<comment type="caution">
    <text evidence="10">The sequence shown here is derived from an EMBL/GenBank/DDBJ whole genome shotgun (WGS) entry which is preliminary data.</text>
</comment>
<comment type="subcellular location">
    <subcellularLocation>
        <location evidence="1">Cell membrane</location>
        <topology evidence="1">Multi-pass membrane protein</topology>
    </subcellularLocation>
</comment>
<dbReference type="InterPro" id="IPR050250">
    <property type="entry name" value="Macrolide_Exporter_MacB"/>
</dbReference>
<dbReference type="EMBL" id="DVHM01000141">
    <property type="protein sequence ID" value="HIR71328.1"/>
    <property type="molecule type" value="Genomic_DNA"/>
</dbReference>
<feature type="domain" description="MacB-like periplasmic core" evidence="9">
    <location>
        <begin position="22"/>
        <end position="268"/>
    </location>
</feature>
<keyword evidence="4 7" id="KW-1133">Transmembrane helix</keyword>
<evidence type="ECO:0000259" key="9">
    <source>
        <dbReference type="Pfam" id="PF12704"/>
    </source>
</evidence>
<feature type="transmembrane region" description="Helical" evidence="7">
    <location>
        <begin position="307"/>
        <end position="333"/>
    </location>
</feature>
<evidence type="ECO:0000256" key="5">
    <source>
        <dbReference type="ARBA" id="ARBA00023136"/>
    </source>
</evidence>
<reference evidence="10" key="2">
    <citation type="journal article" date="2021" name="PeerJ">
        <title>Extensive microbial diversity within the chicken gut microbiome revealed by metagenomics and culture.</title>
        <authorList>
            <person name="Gilroy R."/>
            <person name="Ravi A."/>
            <person name="Getino M."/>
            <person name="Pursley I."/>
            <person name="Horton D.L."/>
            <person name="Alikhan N.F."/>
            <person name="Baker D."/>
            <person name="Gharbi K."/>
            <person name="Hall N."/>
            <person name="Watson M."/>
            <person name="Adriaenssens E.M."/>
            <person name="Foster-Nyarko E."/>
            <person name="Jarju S."/>
            <person name="Secka A."/>
            <person name="Antonio M."/>
            <person name="Oren A."/>
            <person name="Chaudhuri R.R."/>
            <person name="La Ragione R."/>
            <person name="Hildebrand F."/>
            <person name="Pallen M.J."/>
        </authorList>
    </citation>
    <scope>NUCLEOTIDE SEQUENCE</scope>
    <source>
        <strain evidence="10">ChiSjej5B23-6657</strain>
    </source>
</reference>
<dbReference type="InterPro" id="IPR025857">
    <property type="entry name" value="MacB_PCD"/>
</dbReference>
<evidence type="ECO:0000259" key="8">
    <source>
        <dbReference type="Pfam" id="PF02687"/>
    </source>
</evidence>
<evidence type="ECO:0000256" key="6">
    <source>
        <dbReference type="ARBA" id="ARBA00038076"/>
    </source>
</evidence>
<sequence length="446" mass="48203">MNLVENIRLAFESLRVNRMRAFLTMLGIIIGISAVITITTIGSSLQATIAATMRQMGGTNMLSAYVEAITPEFSSTEEEENWEYPEMREEDGLTYQMLMEYKKAFEGRVDYVIATEDLGNVTASGDAGSATVQMQGVTPGYLGASKISLISGREISDQDNQKQKPVAVVSDLYAKYAWDGQNPVGKKIQVTSGDGTASELYVVGVYHYDAARMGGLGGQIPESDLETPFLVPYTYAAAASRASGIYSGLSYFQIATSEKEDPTAVKEDTMVYFATNVYNTNENFRLNCYDMDSELGNMESVLNVLTIAISVIAAISLIVGGVGVMNIMLVSVVERTREIGIRKALGAKNRSIRRQFLMEAVVICFTGGIIGIASGIINGFLLARVAATFLVNSQTGLGSFLRITVAPSVPAIVISAVFSVLIGMIFGYYPAKRAAAMQPVEALRYE</sequence>
<dbReference type="AlphaFoldDB" id="A0A9D1JBG9"/>
<keyword evidence="3 7" id="KW-0812">Transmembrane</keyword>
<evidence type="ECO:0000313" key="11">
    <source>
        <dbReference type="Proteomes" id="UP000823912"/>
    </source>
</evidence>
<dbReference type="Pfam" id="PF02687">
    <property type="entry name" value="FtsX"/>
    <property type="match status" value="1"/>
</dbReference>
<evidence type="ECO:0000256" key="1">
    <source>
        <dbReference type="ARBA" id="ARBA00004651"/>
    </source>
</evidence>
<dbReference type="Pfam" id="PF12704">
    <property type="entry name" value="MacB_PCD"/>
    <property type="match status" value="1"/>
</dbReference>
<evidence type="ECO:0000256" key="7">
    <source>
        <dbReference type="SAM" id="Phobius"/>
    </source>
</evidence>
<dbReference type="Proteomes" id="UP000823912">
    <property type="component" value="Unassembled WGS sequence"/>
</dbReference>